<feature type="binding site" evidence="9">
    <location>
        <position position="136"/>
    </location>
    <ligand>
        <name>4-amino-2-methyl-5-(diphosphooxymethyl)pyrimidine</name>
        <dbReference type="ChEBI" id="CHEBI:57841"/>
    </ligand>
</feature>
<evidence type="ECO:0000256" key="1">
    <source>
        <dbReference type="ARBA" id="ARBA00005165"/>
    </source>
</evidence>
<dbReference type="EC" id="2.5.1.3" evidence="9"/>
<feature type="binding site" evidence="9">
    <location>
        <position position="106"/>
    </location>
    <ligand>
        <name>4-amino-2-methyl-5-(diphosphooxymethyl)pyrimidine</name>
        <dbReference type="ChEBI" id="CHEBI:57841"/>
    </ligand>
</feature>
<dbReference type="InterPro" id="IPR036206">
    <property type="entry name" value="ThiamineP_synth_sf"/>
</dbReference>
<dbReference type="EMBL" id="CP137852">
    <property type="protein sequence ID" value="WPB84201.1"/>
    <property type="molecule type" value="Genomic_DNA"/>
</dbReference>
<keyword evidence="4 9" id="KW-0460">Magnesium</keyword>
<evidence type="ECO:0000256" key="6">
    <source>
        <dbReference type="ARBA" id="ARBA00047334"/>
    </source>
</evidence>
<comment type="catalytic activity">
    <reaction evidence="8 9 10">
        <text>2-[(2R,5Z)-2-carboxy-4-methylthiazol-5(2H)-ylidene]ethyl phosphate + 4-amino-2-methyl-5-(diphosphooxymethyl)pyrimidine + 2 H(+) = thiamine phosphate + CO2 + diphosphate</text>
        <dbReference type="Rhea" id="RHEA:47844"/>
        <dbReference type="ChEBI" id="CHEBI:15378"/>
        <dbReference type="ChEBI" id="CHEBI:16526"/>
        <dbReference type="ChEBI" id="CHEBI:33019"/>
        <dbReference type="ChEBI" id="CHEBI:37575"/>
        <dbReference type="ChEBI" id="CHEBI:57841"/>
        <dbReference type="ChEBI" id="CHEBI:62899"/>
        <dbReference type="EC" id="2.5.1.3"/>
    </reaction>
</comment>
<comment type="similarity">
    <text evidence="9 10">Belongs to the thiamine-phosphate synthase family.</text>
</comment>
<keyword evidence="3 9" id="KW-0479">Metal-binding</keyword>
<dbReference type="NCBIfam" id="TIGR00693">
    <property type="entry name" value="thiE"/>
    <property type="match status" value="1"/>
</dbReference>
<evidence type="ECO:0000256" key="7">
    <source>
        <dbReference type="ARBA" id="ARBA00047851"/>
    </source>
</evidence>
<evidence type="ECO:0000313" key="13">
    <source>
        <dbReference type="EMBL" id="WPB84201.1"/>
    </source>
</evidence>
<evidence type="ECO:0000256" key="4">
    <source>
        <dbReference type="ARBA" id="ARBA00022842"/>
    </source>
</evidence>
<dbReference type="RefSeq" id="WP_318648159.1">
    <property type="nucleotide sequence ID" value="NZ_CP137852.1"/>
</dbReference>
<dbReference type="InterPro" id="IPR022998">
    <property type="entry name" value="ThiamineP_synth_TenI"/>
</dbReference>
<dbReference type="InterPro" id="IPR013785">
    <property type="entry name" value="Aldolase_TIM"/>
</dbReference>
<organism evidence="13 14">
    <name type="scientific">Sediminicoccus rosea</name>
    <dbReference type="NCBI Taxonomy" id="1225128"/>
    <lineage>
        <taxon>Bacteria</taxon>
        <taxon>Pseudomonadati</taxon>
        <taxon>Pseudomonadota</taxon>
        <taxon>Alphaproteobacteria</taxon>
        <taxon>Acetobacterales</taxon>
        <taxon>Roseomonadaceae</taxon>
        <taxon>Sediminicoccus</taxon>
    </lineage>
</organism>
<evidence type="ECO:0000256" key="3">
    <source>
        <dbReference type="ARBA" id="ARBA00022723"/>
    </source>
</evidence>
<dbReference type="PANTHER" id="PTHR20857">
    <property type="entry name" value="THIAMINE-PHOSPHATE PYROPHOSPHORYLASE"/>
    <property type="match status" value="1"/>
</dbReference>
<name>A0ABZ0PFZ7_9PROT</name>
<feature type="binding site" evidence="9">
    <location>
        <position position="68"/>
    </location>
    <ligand>
        <name>4-amino-2-methyl-5-(diphosphooxymethyl)pyrimidine</name>
        <dbReference type="ChEBI" id="CHEBI:57841"/>
    </ligand>
</feature>
<proteinExistence type="inferred from homology"/>
<feature type="binding site" evidence="9">
    <location>
        <begin position="133"/>
        <end position="135"/>
    </location>
    <ligand>
        <name>2-[(2R,5Z)-2-carboxy-4-methylthiazol-5(2H)-ylidene]ethyl phosphate</name>
        <dbReference type="ChEBI" id="CHEBI:62899"/>
    </ligand>
</feature>
<keyword evidence="2 9" id="KW-0808">Transferase</keyword>
<keyword evidence="14" id="KW-1185">Reference proteome</keyword>
<keyword evidence="5 9" id="KW-0784">Thiamine biosynthesis</keyword>
<sequence length="211" mass="22421">MDERCRLYLITPPVLPAGFEDHLAAALDAGDVACLQLRLKDAPRDEVKRAIARLMPIAQKRDVAFLLNDDAPLAAEMGCDGAHLGQSDGDHAGARMLLSGKILGITCHASRHLAMTAGEMGADYVAFGAFFPTNTKETQHVADPELLAWWSELMEVPSVAIGGITAENCAPLVQAGADFLAVVGAVWNHPEGAAAGVRRMNQAIRDALDGR</sequence>
<feature type="domain" description="Thiamine phosphate synthase/TenI" evidence="12">
    <location>
        <begin position="7"/>
        <end position="186"/>
    </location>
</feature>
<dbReference type="Gene3D" id="3.20.20.70">
    <property type="entry name" value="Aldolase class I"/>
    <property type="match status" value="1"/>
</dbReference>
<comment type="catalytic activity">
    <reaction evidence="7 9 10">
        <text>2-(2-carboxy-4-methylthiazol-5-yl)ethyl phosphate + 4-amino-2-methyl-5-(diphosphooxymethyl)pyrimidine + 2 H(+) = thiamine phosphate + CO2 + diphosphate</text>
        <dbReference type="Rhea" id="RHEA:47848"/>
        <dbReference type="ChEBI" id="CHEBI:15378"/>
        <dbReference type="ChEBI" id="CHEBI:16526"/>
        <dbReference type="ChEBI" id="CHEBI:33019"/>
        <dbReference type="ChEBI" id="CHEBI:37575"/>
        <dbReference type="ChEBI" id="CHEBI:57841"/>
        <dbReference type="ChEBI" id="CHEBI:62890"/>
        <dbReference type="EC" id="2.5.1.3"/>
    </reaction>
</comment>
<comment type="catalytic activity">
    <reaction evidence="6 9 10">
        <text>4-methyl-5-(2-phosphooxyethyl)-thiazole + 4-amino-2-methyl-5-(diphosphooxymethyl)pyrimidine + H(+) = thiamine phosphate + diphosphate</text>
        <dbReference type="Rhea" id="RHEA:22328"/>
        <dbReference type="ChEBI" id="CHEBI:15378"/>
        <dbReference type="ChEBI" id="CHEBI:33019"/>
        <dbReference type="ChEBI" id="CHEBI:37575"/>
        <dbReference type="ChEBI" id="CHEBI:57841"/>
        <dbReference type="ChEBI" id="CHEBI:58296"/>
        <dbReference type="EC" id="2.5.1.3"/>
    </reaction>
</comment>
<protein>
    <recommendedName>
        <fullName evidence="9">Thiamine-phosphate synthase</fullName>
        <shortName evidence="9">TP synthase</shortName>
        <shortName evidence="9">TPS</shortName>
        <ecNumber evidence="9">2.5.1.3</ecNumber>
    </recommendedName>
    <alternativeName>
        <fullName evidence="9">Thiamine-phosphate pyrophosphorylase</fullName>
        <shortName evidence="9">TMP pyrophosphorylase</shortName>
        <shortName evidence="9">TMP-PPase</shortName>
    </alternativeName>
</protein>
<comment type="cofactor">
    <cofactor evidence="9">
        <name>Mg(2+)</name>
        <dbReference type="ChEBI" id="CHEBI:18420"/>
    </cofactor>
    <text evidence="9">Binds 1 Mg(2+) ion per subunit.</text>
</comment>
<evidence type="ECO:0000256" key="2">
    <source>
        <dbReference type="ARBA" id="ARBA00022679"/>
    </source>
</evidence>
<comment type="pathway">
    <text evidence="1 9 11">Cofactor biosynthesis; thiamine diphosphate biosynthesis; thiamine phosphate from 4-amino-2-methyl-5-diphosphomethylpyrimidine and 4-methyl-5-(2-phosphoethyl)-thiazole: step 1/1.</text>
</comment>
<evidence type="ECO:0000256" key="10">
    <source>
        <dbReference type="RuleBase" id="RU003826"/>
    </source>
</evidence>
<comment type="function">
    <text evidence="9">Condenses 4-methyl-5-(beta-hydroxyethyl)thiazole monophosphate (THZ-P) and 2-methyl-4-amino-5-hydroxymethyl pyrimidine pyrophosphate (HMP-PP) to form thiamine monophosphate (TMP).</text>
</comment>
<dbReference type="InterPro" id="IPR034291">
    <property type="entry name" value="TMP_synthase"/>
</dbReference>
<gene>
    <name evidence="9 13" type="primary">thiE</name>
    <name evidence="13" type="ORF">R9Z33_19150</name>
</gene>
<dbReference type="HAMAP" id="MF_00097">
    <property type="entry name" value="TMP_synthase"/>
    <property type="match status" value="1"/>
</dbReference>
<dbReference type="PANTHER" id="PTHR20857:SF15">
    <property type="entry name" value="THIAMINE-PHOSPHATE SYNTHASE"/>
    <property type="match status" value="1"/>
</dbReference>
<feature type="binding site" evidence="9">
    <location>
        <position position="69"/>
    </location>
    <ligand>
        <name>Mg(2+)</name>
        <dbReference type="ChEBI" id="CHEBI:18420"/>
    </ligand>
</feature>
<reference evidence="13 14" key="1">
    <citation type="submission" date="2023-11" db="EMBL/GenBank/DDBJ databases">
        <title>Arctic aerobic anoxygenic photoheterotroph Sediminicoccus rosea KRV36 adapts its photosynthesis to long days of polar summer.</title>
        <authorList>
            <person name="Tomasch J."/>
            <person name="Kopejtka K."/>
            <person name="Bily T."/>
            <person name="Gardiner A.T."/>
            <person name="Gardian Z."/>
            <person name="Shivaramu S."/>
            <person name="Koblizek M."/>
            <person name="Engelhardt F."/>
            <person name="Kaftan D."/>
        </authorList>
    </citation>
    <scope>NUCLEOTIDE SEQUENCE [LARGE SCALE GENOMIC DNA]</scope>
    <source>
        <strain evidence="13 14">R-30</strain>
    </source>
</reference>
<evidence type="ECO:0000256" key="9">
    <source>
        <dbReference type="HAMAP-Rule" id="MF_00097"/>
    </source>
</evidence>
<feature type="binding site" evidence="9">
    <location>
        <position position="88"/>
    </location>
    <ligand>
        <name>Mg(2+)</name>
        <dbReference type="ChEBI" id="CHEBI:18420"/>
    </ligand>
</feature>
<evidence type="ECO:0000313" key="14">
    <source>
        <dbReference type="Proteomes" id="UP001305521"/>
    </source>
</evidence>
<dbReference type="GO" id="GO:0004789">
    <property type="term" value="F:thiamine-phosphate diphosphorylase activity"/>
    <property type="evidence" value="ECO:0007669"/>
    <property type="project" value="UniProtKB-EC"/>
</dbReference>
<dbReference type="SUPFAM" id="SSF51391">
    <property type="entry name" value="Thiamin phosphate synthase"/>
    <property type="match status" value="1"/>
</dbReference>
<feature type="binding site" evidence="9">
    <location>
        <begin position="36"/>
        <end position="40"/>
    </location>
    <ligand>
        <name>4-amino-2-methyl-5-(diphosphooxymethyl)pyrimidine</name>
        <dbReference type="ChEBI" id="CHEBI:57841"/>
    </ligand>
</feature>
<comment type="caution">
    <text evidence="9">Lacks conserved residue(s) required for the propagation of feature annotation.</text>
</comment>
<feature type="binding site" evidence="9">
    <location>
        <position position="163"/>
    </location>
    <ligand>
        <name>2-[(2R,5Z)-2-carboxy-4-methylthiazol-5(2H)-ylidene]ethyl phosphate</name>
        <dbReference type="ChEBI" id="CHEBI:62899"/>
    </ligand>
</feature>
<dbReference type="Proteomes" id="UP001305521">
    <property type="component" value="Chromosome"/>
</dbReference>
<evidence type="ECO:0000259" key="12">
    <source>
        <dbReference type="Pfam" id="PF02581"/>
    </source>
</evidence>
<evidence type="ECO:0000256" key="5">
    <source>
        <dbReference type="ARBA" id="ARBA00022977"/>
    </source>
</evidence>
<dbReference type="Pfam" id="PF02581">
    <property type="entry name" value="TMP-TENI"/>
    <property type="match status" value="1"/>
</dbReference>
<dbReference type="CDD" id="cd00564">
    <property type="entry name" value="TMP_TenI"/>
    <property type="match status" value="1"/>
</dbReference>
<evidence type="ECO:0000256" key="8">
    <source>
        <dbReference type="ARBA" id="ARBA00047883"/>
    </source>
</evidence>
<accession>A0ABZ0PFZ7</accession>
<evidence type="ECO:0000256" key="11">
    <source>
        <dbReference type="RuleBase" id="RU004253"/>
    </source>
</evidence>